<feature type="domain" description="C2H2-type" evidence="1">
    <location>
        <begin position="141"/>
        <end position="162"/>
    </location>
</feature>
<accession>A0ABN8RUJ8</accession>
<gene>
    <name evidence="2" type="ORF">PLOB_00026492</name>
</gene>
<reference evidence="2 3" key="1">
    <citation type="submission" date="2022-05" db="EMBL/GenBank/DDBJ databases">
        <authorList>
            <consortium name="Genoscope - CEA"/>
            <person name="William W."/>
        </authorList>
    </citation>
    <scope>NUCLEOTIDE SEQUENCE [LARGE SCALE GENOMIC DNA]</scope>
</reference>
<sequence>MTFVYTVFFIEWEACKDFLRDIRFPSRSQIEIHVFHRKDADQNQLRNTIPDKKLYDDRRPIVIKHSSLTTFPKAVEDILVYYASSYDFSRFKKPDVYLVSGEGRRYEELAKILRKDKRVSAWVIDGKRTTLLDWLDANYVCKICKFIFDTAHEGVQHYEEYHMK</sequence>
<protein>
    <recommendedName>
        <fullName evidence="1">C2H2-type domain-containing protein</fullName>
    </recommendedName>
</protein>
<name>A0ABN8RUJ8_9CNID</name>
<dbReference type="EMBL" id="CALNXK010000317">
    <property type="protein sequence ID" value="CAH3182230.1"/>
    <property type="molecule type" value="Genomic_DNA"/>
</dbReference>
<evidence type="ECO:0000313" key="3">
    <source>
        <dbReference type="Proteomes" id="UP001159405"/>
    </source>
</evidence>
<proteinExistence type="predicted"/>
<dbReference type="PROSITE" id="PS00028">
    <property type="entry name" value="ZINC_FINGER_C2H2_1"/>
    <property type="match status" value="1"/>
</dbReference>
<dbReference type="Proteomes" id="UP001159405">
    <property type="component" value="Unassembled WGS sequence"/>
</dbReference>
<organism evidence="2 3">
    <name type="scientific">Porites lobata</name>
    <dbReference type="NCBI Taxonomy" id="104759"/>
    <lineage>
        <taxon>Eukaryota</taxon>
        <taxon>Metazoa</taxon>
        <taxon>Cnidaria</taxon>
        <taxon>Anthozoa</taxon>
        <taxon>Hexacorallia</taxon>
        <taxon>Scleractinia</taxon>
        <taxon>Fungiina</taxon>
        <taxon>Poritidae</taxon>
        <taxon>Porites</taxon>
    </lineage>
</organism>
<comment type="caution">
    <text evidence="2">The sequence shown here is derived from an EMBL/GenBank/DDBJ whole genome shotgun (WGS) entry which is preliminary data.</text>
</comment>
<keyword evidence="3" id="KW-1185">Reference proteome</keyword>
<evidence type="ECO:0000259" key="1">
    <source>
        <dbReference type="PROSITE" id="PS00028"/>
    </source>
</evidence>
<evidence type="ECO:0000313" key="2">
    <source>
        <dbReference type="EMBL" id="CAH3182230.1"/>
    </source>
</evidence>
<dbReference type="InterPro" id="IPR013087">
    <property type="entry name" value="Znf_C2H2_type"/>
</dbReference>